<comment type="caution">
    <text evidence="1">The sequence shown here is derived from an EMBL/GenBank/DDBJ whole genome shotgun (WGS) entry which is preliminary data.</text>
</comment>
<name>A0A645AV73_9ZZZZ</name>
<proteinExistence type="predicted"/>
<dbReference type="AlphaFoldDB" id="A0A645AV73"/>
<dbReference type="Pfam" id="PF11149">
    <property type="entry name" value="DUF2924"/>
    <property type="match status" value="1"/>
</dbReference>
<accession>A0A645AV73</accession>
<evidence type="ECO:0000313" key="1">
    <source>
        <dbReference type="EMBL" id="MPM53454.1"/>
    </source>
</evidence>
<protein>
    <recommendedName>
        <fullName evidence="2">DUF2924 domain-containing protein</fullName>
    </recommendedName>
</protein>
<gene>
    <name evidence="1" type="ORF">SDC9_100222</name>
</gene>
<sequence>MSGHEAILARQLDAIGHQNMLELTGKFEELYGFKPGKTTPRNLRKRIAYRLQEIYLGGLSDKDAETLAAIADKDPLANLNQGGTPKVTNREGTRFKRVWKGVEHEVVAFGDGRFEFQNQTYKSLSAIAREITGTRWNGKLFFGVKKNG</sequence>
<evidence type="ECO:0008006" key="2">
    <source>
        <dbReference type="Google" id="ProtNLM"/>
    </source>
</evidence>
<dbReference type="EMBL" id="VSSQ01014345">
    <property type="protein sequence ID" value="MPM53454.1"/>
    <property type="molecule type" value="Genomic_DNA"/>
</dbReference>
<dbReference type="InterPro" id="IPR021322">
    <property type="entry name" value="DUF2924"/>
</dbReference>
<reference evidence="1" key="1">
    <citation type="submission" date="2019-08" db="EMBL/GenBank/DDBJ databases">
        <authorList>
            <person name="Kucharzyk K."/>
            <person name="Murdoch R.W."/>
            <person name="Higgins S."/>
            <person name="Loffler F."/>
        </authorList>
    </citation>
    <scope>NUCLEOTIDE SEQUENCE</scope>
</reference>
<organism evidence="1">
    <name type="scientific">bioreactor metagenome</name>
    <dbReference type="NCBI Taxonomy" id="1076179"/>
    <lineage>
        <taxon>unclassified sequences</taxon>
        <taxon>metagenomes</taxon>
        <taxon>ecological metagenomes</taxon>
    </lineage>
</organism>